<dbReference type="GO" id="GO:0046983">
    <property type="term" value="F:protein dimerization activity"/>
    <property type="evidence" value="ECO:0007669"/>
    <property type="project" value="InterPro"/>
</dbReference>
<evidence type="ECO:0000256" key="2">
    <source>
        <dbReference type="ARBA" id="ARBA00023163"/>
    </source>
</evidence>
<accession>A0A835HHB5</accession>
<dbReference type="InterPro" id="IPR025610">
    <property type="entry name" value="MYC/MYB_N"/>
</dbReference>
<organism evidence="4 5">
    <name type="scientific">Coptis chinensis</name>
    <dbReference type="NCBI Taxonomy" id="261450"/>
    <lineage>
        <taxon>Eukaryota</taxon>
        <taxon>Viridiplantae</taxon>
        <taxon>Streptophyta</taxon>
        <taxon>Embryophyta</taxon>
        <taxon>Tracheophyta</taxon>
        <taxon>Spermatophyta</taxon>
        <taxon>Magnoliopsida</taxon>
        <taxon>Ranunculales</taxon>
        <taxon>Ranunculaceae</taxon>
        <taxon>Coptidoideae</taxon>
        <taxon>Coptis</taxon>
    </lineage>
</organism>
<dbReference type="AlphaFoldDB" id="A0A835HHB5"/>
<comment type="caution">
    <text evidence="4">The sequence shown here is derived from an EMBL/GenBank/DDBJ whole genome shotgun (WGS) entry which is preliminary data.</text>
</comment>
<dbReference type="Pfam" id="PF23176">
    <property type="entry name" value="bHLH_LHW"/>
    <property type="match status" value="1"/>
</dbReference>
<evidence type="ECO:0000313" key="4">
    <source>
        <dbReference type="EMBL" id="KAF9599429.1"/>
    </source>
</evidence>
<keyword evidence="5" id="KW-1185">Reference proteome</keyword>
<dbReference type="OrthoDB" id="778365at2759"/>
<dbReference type="Proteomes" id="UP000631114">
    <property type="component" value="Unassembled WGS sequence"/>
</dbReference>
<evidence type="ECO:0000259" key="3">
    <source>
        <dbReference type="PROSITE" id="PS50888"/>
    </source>
</evidence>
<dbReference type="PANTHER" id="PTHR46196:SF3">
    <property type="entry name" value="TRANSCRIPTION FACTOR LHW-LIKE ISOFORM X1"/>
    <property type="match status" value="1"/>
</dbReference>
<evidence type="ECO:0000313" key="5">
    <source>
        <dbReference type="Proteomes" id="UP000631114"/>
    </source>
</evidence>
<evidence type="ECO:0000256" key="1">
    <source>
        <dbReference type="ARBA" id="ARBA00023015"/>
    </source>
</evidence>
<protein>
    <recommendedName>
        <fullName evidence="3">BHLH domain-containing protein</fullName>
    </recommendedName>
</protein>
<dbReference type="SMR" id="A0A835HHB5"/>
<dbReference type="PANTHER" id="PTHR46196">
    <property type="entry name" value="TRANSCRIPTION FACTOR BHLH155-LIKE ISOFORM X1-RELATED"/>
    <property type="match status" value="1"/>
</dbReference>
<dbReference type="PROSITE" id="PS50888">
    <property type="entry name" value="BHLH"/>
    <property type="match status" value="1"/>
</dbReference>
<dbReference type="InterPro" id="IPR043561">
    <property type="entry name" value="LHW-like"/>
</dbReference>
<dbReference type="InterPro" id="IPR011598">
    <property type="entry name" value="bHLH_dom"/>
</dbReference>
<dbReference type="EMBL" id="JADFTS010000007">
    <property type="protein sequence ID" value="KAF9599429.1"/>
    <property type="molecule type" value="Genomic_DNA"/>
</dbReference>
<name>A0A835HHB5_9MAGN</name>
<reference evidence="4 5" key="1">
    <citation type="submission" date="2020-10" db="EMBL/GenBank/DDBJ databases">
        <title>The Coptis chinensis genome and diversification of protoberbering-type alkaloids.</title>
        <authorList>
            <person name="Wang B."/>
            <person name="Shu S."/>
            <person name="Song C."/>
            <person name="Liu Y."/>
        </authorList>
    </citation>
    <scope>NUCLEOTIDE SEQUENCE [LARGE SCALE GENOMIC DNA]</scope>
    <source>
        <strain evidence="4">HL-2020</strain>
        <tissue evidence="4">Leaf</tissue>
    </source>
</reference>
<keyword evidence="2" id="KW-0804">Transcription</keyword>
<dbReference type="Pfam" id="PF14215">
    <property type="entry name" value="bHLH-MYC_N"/>
    <property type="match status" value="1"/>
</dbReference>
<dbReference type="GO" id="GO:0003700">
    <property type="term" value="F:DNA-binding transcription factor activity"/>
    <property type="evidence" value="ECO:0007669"/>
    <property type="project" value="InterPro"/>
</dbReference>
<keyword evidence="1" id="KW-0805">Transcription regulation</keyword>
<gene>
    <name evidence="4" type="ORF">IFM89_037195</name>
</gene>
<feature type="domain" description="BHLH" evidence="3">
    <location>
        <begin position="548"/>
        <end position="597"/>
    </location>
</feature>
<sequence>MEITPLRHLLRSLCNDSPWEYAVFWKLKHRSRMLLNWEDGYCNYSKPRDFVESMSDILHNIETNGLTSFDCENDVSDGISAGYPVGLAVASMSCLLYSLGEGFVGRAASTGKDCWIYADEFESKLFPECPEDLQLQIAVGIKTVLHVPVIPHGVVQLGSLLQVTEDRTTVARIKDMFNTFQCNSGPTMLSTPSRDLPAPSALSLRSSLLEKSTSSSSFDVLNSIHSEMREAKDQIALDGVEITQNELAKYNTDVKFQFIGQDYLQVQSNNIDSIMAFGFGDLTMDTTAVSYNQNQLWNENHLDMMGLDAPDLAGLEENLRVFSHCNFNEHSFSALTNMGMNISPYYEMVDHQFEAESGQVTDQKSLHGFLNFPTECELHKALGPSLQQSCNDYLWIPNGSGDDVRSSSICNTDFTGSREPSAGVSKGDADNLLDAMVSYMCDASGDIASVRSNSIRSPTSSSGQIAASCQTQQSQSGCSQLGENDSGPWSSVRTGFVSRQGKDLTKCPSKSSLKRSRANLIAEEQEMGFGCILSRKDTKPCHIGQKKARNSDVQKPRPRDRQLIQDRVKELRELVPNGGKCSIDSLLDQTIKHMLFLRSVTNRAEKLKQCVYTDAVDKKNLELFEDQGKENGASWAVEMGSQLEVCPIVVKDLEQPGHMLIEMLCEENEVFLEIAQVIRRLELTIVKGVMENRVDKSWAHFIVEASTGFRRLDIFWPLMQLLQRNSSVSVMI</sequence>
<proteinExistence type="predicted"/>